<keyword evidence="11" id="KW-1185">Reference proteome</keyword>
<dbReference type="EMBL" id="VXAL01018109">
    <property type="protein sequence ID" value="NXK55675.1"/>
    <property type="molecule type" value="Genomic_DNA"/>
</dbReference>
<dbReference type="AlphaFoldDB" id="A0A7L0KFA5"/>
<keyword evidence="8" id="KW-0862">Zinc</keyword>
<keyword evidence="3" id="KW-0540">Nuclease</keyword>
<feature type="non-terminal residue" evidence="10">
    <location>
        <position position="1"/>
    </location>
</feature>
<dbReference type="GO" id="GO:0035613">
    <property type="term" value="F:RNA stem-loop binding"/>
    <property type="evidence" value="ECO:0007669"/>
    <property type="project" value="TreeGrafter"/>
</dbReference>
<dbReference type="GO" id="GO:0016787">
    <property type="term" value="F:hydrolase activity"/>
    <property type="evidence" value="ECO:0007669"/>
    <property type="project" value="UniProtKB-KW"/>
</dbReference>
<dbReference type="GO" id="GO:0003964">
    <property type="term" value="F:RNA-directed DNA polymerase activity"/>
    <property type="evidence" value="ECO:0007669"/>
    <property type="project" value="UniProtKB-KW"/>
</dbReference>
<dbReference type="InterPro" id="IPR017856">
    <property type="entry name" value="Integrase-like_N"/>
</dbReference>
<dbReference type="Pfam" id="PF02022">
    <property type="entry name" value="Integrase_Zn"/>
    <property type="match status" value="1"/>
</dbReference>
<keyword evidence="4" id="KW-0479">Metal-binding</keyword>
<dbReference type="PANTHER" id="PTHR41694">
    <property type="entry name" value="ENDOGENOUS RETROVIRUS GROUP K MEMBER POL PROTEIN"/>
    <property type="match status" value="1"/>
</dbReference>
<evidence type="ECO:0000256" key="5">
    <source>
        <dbReference type="ARBA" id="ARBA00022759"/>
    </source>
</evidence>
<evidence type="ECO:0000256" key="6">
    <source>
        <dbReference type="ARBA" id="ARBA00022801"/>
    </source>
</evidence>
<keyword evidence="8" id="KW-0863">Zinc-finger</keyword>
<dbReference type="Proteomes" id="UP000537522">
    <property type="component" value="Unassembled WGS sequence"/>
</dbReference>
<keyword evidence="5" id="KW-0255">Endonuclease</keyword>
<name>A0A7L0KFA5_CHATO</name>
<keyword evidence="6" id="KW-0378">Hydrolase</keyword>
<feature type="domain" description="Integrase-type" evidence="9">
    <location>
        <begin position="19"/>
        <end position="60"/>
    </location>
</feature>
<evidence type="ECO:0000256" key="4">
    <source>
        <dbReference type="ARBA" id="ARBA00022723"/>
    </source>
</evidence>
<proteinExistence type="predicted"/>
<evidence type="ECO:0000256" key="2">
    <source>
        <dbReference type="ARBA" id="ARBA00022695"/>
    </source>
</evidence>
<reference evidence="10 11" key="1">
    <citation type="submission" date="2019-09" db="EMBL/GenBank/DDBJ databases">
        <title>Bird 10,000 Genomes (B10K) Project - Family phase.</title>
        <authorList>
            <person name="Zhang G."/>
        </authorList>
    </citation>
    <scope>NUCLEOTIDE SEQUENCE [LARGE SCALE GENOMIC DNA]</scope>
    <source>
        <strain evidence="10">B10K-DU-011-36</strain>
        <tissue evidence="10">Muscle</tissue>
    </source>
</reference>
<accession>A0A7L0KFA5</accession>
<evidence type="ECO:0000313" key="10">
    <source>
        <dbReference type="EMBL" id="NXK55675.1"/>
    </source>
</evidence>
<dbReference type="PROSITE" id="PS50876">
    <property type="entry name" value="ZF_INTEGRASE"/>
    <property type="match status" value="1"/>
</dbReference>
<keyword evidence="1" id="KW-0808">Transferase</keyword>
<dbReference type="GO" id="GO:0004519">
    <property type="term" value="F:endonuclease activity"/>
    <property type="evidence" value="ECO:0007669"/>
    <property type="project" value="UniProtKB-KW"/>
</dbReference>
<protein>
    <submittedName>
        <fullName evidence="10">POK8 protein</fullName>
    </submittedName>
</protein>
<organism evidence="10 11">
    <name type="scientific">Chauna torquata</name>
    <name type="common">Southern screamer</name>
    <dbReference type="NCBI Taxonomy" id="30388"/>
    <lineage>
        <taxon>Eukaryota</taxon>
        <taxon>Metazoa</taxon>
        <taxon>Chordata</taxon>
        <taxon>Craniata</taxon>
        <taxon>Vertebrata</taxon>
        <taxon>Euteleostomi</taxon>
        <taxon>Archelosauria</taxon>
        <taxon>Archosauria</taxon>
        <taxon>Dinosauria</taxon>
        <taxon>Saurischia</taxon>
        <taxon>Theropoda</taxon>
        <taxon>Coelurosauria</taxon>
        <taxon>Aves</taxon>
        <taxon>Neognathae</taxon>
        <taxon>Galloanserae</taxon>
        <taxon>Anseriformes</taxon>
        <taxon>Anhimidae</taxon>
        <taxon>Chauna</taxon>
    </lineage>
</organism>
<evidence type="ECO:0000259" key="9">
    <source>
        <dbReference type="PROSITE" id="PS50876"/>
    </source>
</evidence>
<comment type="caution">
    <text evidence="10">The sequence shown here is derived from an EMBL/GenBank/DDBJ whole genome shotgun (WGS) entry which is preliminary data.</text>
</comment>
<keyword evidence="7" id="KW-0695">RNA-directed DNA polymerase</keyword>
<feature type="non-terminal residue" evidence="10">
    <location>
        <position position="113"/>
    </location>
</feature>
<dbReference type="GO" id="GO:0008270">
    <property type="term" value="F:zinc ion binding"/>
    <property type="evidence" value="ECO:0007669"/>
    <property type="project" value="UniProtKB-KW"/>
</dbReference>
<evidence type="ECO:0000256" key="1">
    <source>
        <dbReference type="ARBA" id="ARBA00022679"/>
    </source>
</evidence>
<evidence type="ECO:0000313" key="11">
    <source>
        <dbReference type="Proteomes" id="UP000537522"/>
    </source>
</evidence>
<evidence type="ECO:0000256" key="7">
    <source>
        <dbReference type="ARBA" id="ARBA00022918"/>
    </source>
</evidence>
<dbReference type="SUPFAM" id="SSF46919">
    <property type="entry name" value="N-terminal Zn binding domain of HIV integrase"/>
    <property type="match status" value="1"/>
</dbReference>
<dbReference type="PANTHER" id="PTHR41694:SF3">
    <property type="entry name" value="RNA-DIRECTED DNA POLYMERASE-RELATED"/>
    <property type="match status" value="1"/>
</dbReference>
<keyword evidence="2" id="KW-0548">Nucleotidyltransferase</keyword>
<dbReference type="InterPro" id="IPR003308">
    <property type="entry name" value="Integrase_Zn-bd_dom_N"/>
</dbReference>
<evidence type="ECO:0000256" key="3">
    <source>
        <dbReference type="ARBA" id="ARBA00022722"/>
    </source>
</evidence>
<evidence type="ECO:0000256" key="8">
    <source>
        <dbReference type="PROSITE-ProRule" id="PRU00450"/>
    </source>
</evidence>
<sequence>FIEGNRRANDLVCTPVAIALVGQARLSHEFFHQSAKTLWVKFGLSVIDARAIVVACLDCACLPNLQGGAVNLRGLKALKLWQTDVTEFPSFGRMRYIQVSINMFLGLIWSTAL</sequence>
<gene>
    <name evidence="10" type="primary">Ervk8_0</name>
    <name evidence="10" type="ORF">CHATOR_R14643</name>
</gene>
<dbReference type="Gene3D" id="1.10.10.200">
    <property type="match status" value="1"/>
</dbReference>